<feature type="domain" description="TRNA-binding" evidence="9">
    <location>
        <begin position="138"/>
        <end position="239"/>
    </location>
</feature>
<keyword evidence="4 6" id="KW-0694">RNA-binding</keyword>
<dbReference type="InterPro" id="IPR012340">
    <property type="entry name" value="NA-bd_OB-fold"/>
</dbReference>
<dbReference type="GO" id="GO:0000049">
    <property type="term" value="F:tRNA binding"/>
    <property type="evidence" value="ECO:0007669"/>
    <property type="project" value="UniProtKB-UniRule"/>
</dbReference>
<feature type="compositionally biased region" description="Low complexity" evidence="8">
    <location>
        <begin position="81"/>
        <end position="94"/>
    </location>
</feature>
<dbReference type="CDD" id="cd02799">
    <property type="entry name" value="tRNA_bind_EMAP-II_like"/>
    <property type="match status" value="1"/>
</dbReference>
<dbReference type="Gene3D" id="2.40.50.140">
    <property type="entry name" value="Nucleic acid-binding proteins"/>
    <property type="match status" value="1"/>
</dbReference>
<protein>
    <recommendedName>
        <fullName evidence="9">tRNA-binding domain-containing protein</fullName>
    </recommendedName>
</protein>
<keyword evidence="5" id="KW-0648">Protein biosynthesis</keyword>
<dbReference type="EMBL" id="KB303198">
    <property type="protein sequence ID" value="ELU03410.1"/>
    <property type="molecule type" value="Genomic_DNA"/>
</dbReference>
<dbReference type="FunFam" id="2.40.50.140:FF:000047">
    <property type="entry name" value="tyrosine--tRNA ligase, cytoplasmic isoform X2"/>
    <property type="match status" value="1"/>
</dbReference>
<feature type="coiled-coil region" evidence="7">
    <location>
        <begin position="8"/>
        <end position="72"/>
    </location>
</feature>
<dbReference type="Proteomes" id="UP000014760">
    <property type="component" value="Unassembled WGS sequence"/>
</dbReference>
<keyword evidence="3 6" id="KW-0820">tRNA-binding</keyword>
<dbReference type="PROSITE" id="PS50886">
    <property type="entry name" value="TRBD"/>
    <property type="match status" value="1"/>
</dbReference>
<dbReference type="AlphaFoldDB" id="R7UAN2"/>
<reference evidence="12" key="1">
    <citation type="submission" date="2012-12" db="EMBL/GenBank/DDBJ databases">
        <authorList>
            <person name="Hellsten U."/>
            <person name="Grimwood J."/>
            <person name="Chapman J.A."/>
            <person name="Shapiro H."/>
            <person name="Aerts A."/>
            <person name="Otillar R.P."/>
            <person name="Terry A.Y."/>
            <person name="Boore J.L."/>
            <person name="Simakov O."/>
            <person name="Marletaz F."/>
            <person name="Cho S.-J."/>
            <person name="Edsinger-Gonzales E."/>
            <person name="Havlak P."/>
            <person name="Kuo D.-H."/>
            <person name="Larsson T."/>
            <person name="Lv J."/>
            <person name="Arendt D."/>
            <person name="Savage R."/>
            <person name="Osoegawa K."/>
            <person name="de Jong P."/>
            <person name="Lindberg D.R."/>
            <person name="Seaver E.C."/>
            <person name="Weisblat D.A."/>
            <person name="Putnam N.H."/>
            <person name="Grigoriev I.V."/>
            <person name="Rokhsar D.S."/>
        </authorList>
    </citation>
    <scope>NUCLEOTIDE SEQUENCE</scope>
    <source>
        <strain evidence="12">I ESC-2004</strain>
    </source>
</reference>
<gene>
    <name evidence="10" type="ORF">CAPTEDRAFT_149977</name>
</gene>
<evidence type="ECO:0000256" key="8">
    <source>
        <dbReference type="SAM" id="MobiDB-lite"/>
    </source>
</evidence>
<reference evidence="11" key="3">
    <citation type="submission" date="2015-06" db="UniProtKB">
        <authorList>
            <consortium name="EnsemblMetazoa"/>
        </authorList>
    </citation>
    <scope>IDENTIFICATION</scope>
</reference>
<dbReference type="STRING" id="283909.R7UAN2"/>
<dbReference type="GO" id="GO:0006412">
    <property type="term" value="P:translation"/>
    <property type="evidence" value="ECO:0007669"/>
    <property type="project" value="UniProtKB-KW"/>
</dbReference>
<evidence type="ECO:0000256" key="2">
    <source>
        <dbReference type="ARBA" id="ARBA00022490"/>
    </source>
</evidence>
<keyword evidence="2" id="KW-0963">Cytoplasm</keyword>
<keyword evidence="7" id="KW-0175">Coiled coil</keyword>
<feature type="region of interest" description="Disordered" evidence="8">
    <location>
        <begin position="76"/>
        <end position="137"/>
    </location>
</feature>
<dbReference type="PANTHER" id="PTHR11586:SF33">
    <property type="entry name" value="AMINOACYL TRNA SYNTHASE COMPLEX-INTERACTING MULTIFUNCTIONAL PROTEIN 1"/>
    <property type="match status" value="1"/>
</dbReference>
<accession>R7UAN2</accession>
<evidence type="ECO:0000256" key="5">
    <source>
        <dbReference type="ARBA" id="ARBA00022917"/>
    </source>
</evidence>
<organism evidence="10">
    <name type="scientific">Capitella teleta</name>
    <name type="common">Polychaete worm</name>
    <dbReference type="NCBI Taxonomy" id="283909"/>
    <lineage>
        <taxon>Eukaryota</taxon>
        <taxon>Metazoa</taxon>
        <taxon>Spiralia</taxon>
        <taxon>Lophotrochozoa</taxon>
        <taxon>Annelida</taxon>
        <taxon>Polychaeta</taxon>
        <taxon>Sedentaria</taxon>
        <taxon>Scolecida</taxon>
        <taxon>Capitellidae</taxon>
        <taxon>Capitella</taxon>
    </lineage>
</organism>
<proteinExistence type="predicted"/>
<dbReference type="InterPro" id="IPR002547">
    <property type="entry name" value="tRNA-bd_dom"/>
</dbReference>
<dbReference type="HOGENOM" id="CLU_009710_6_1_1"/>
<comment type="subcellular location">
    <subcellularLocation>
        <location evidence="1">Cytoplasm</location>
    </subcellularLocation>
</comment>
<sequence length="299" mass="32311">MSLPANVLQRLQGRAAQADQIVAQLRAQLQVLKNNAGAYACIAEEKKLSDENAVLKQEIQSLKTRLVKAEIKNGVPQVSLPTGTPAATAPAAAAVEQKPVEQSQGPNKKEQKAAKKADKKDKPKKQPQPPAADAAPIDVSRLDMRIGFIVSAKKHPDADGLYVEEVDVGEEKPRTIISGLVKHIPLEQMQQRHAIFLLNLKPAKMRGIMSEGMIMCGSTPEKVEIIEPPAGVVKGERVVVDGFPGNADALLNPKKKIWEQVQPDLKITSEGLAAYKGQAWKVEGKGTCSVPSLRDVIIK</sequence>
<evidence type="ECO:0000313" key="10">
    <source>
        <dbReference type="EMBL" id="ELU03410.1"/>
    </source>
</evidence>
<evidence type="ECO:0000313" key="11">
    <source>
        <dbReference type="EnsemblMetazoa" id="CapteP149977"/>
    </source>
</evidence>
<evidence type="ECO:0000256" key="1">
    <source>
        <dbReference type="ARBA" id="ARBA00004496"/>
    </source>
</evidence>
<dbReference type="PANTHER" id="PTHR11586">
    <property type="entry name" value="TRNA-AMINOACYLATION COFACTOR ARC1 FAMILY MEMBER"/>
    <property type="match status" value="1"/>
</dbReference>
<evidence type="ECO:0000256" key="6">
    <source>
        <dbReference type="PROSITE-ProRule" id="PRU00209"/>
    </source>
</evidence>
<dbReference type="FunCoup" id="R7UAN2">
    <property type="interactions" value="1779"/>
</dbReference>
<keyword evidence="12" id="KW-1185">Reference proteome</keyword>
<dbReference type="GO" id="GO:0005737">
    <property type="term" value="C:cytoplasm"/>
    <property type="evidence" value="ECO:0007669"/>
    <property type="project" value="UniProtKB-SubCell"/>
</dbReference>
<evidence type="ECO:0000313" key="12">
    <source>
        <dbReference type="Proteomes" id="UP000014760"/>
    </source>
</evidence>
<dbReference type="EnsemblMetazoa" id="CapteT149977">
    <property type="protein sequence ID" value="CapteP149977"/>
    <property type="gene ID" value="CapteG149977"/>
</dbReference>
<dbReference type="SUPFAM" id="SSF50249">
    <property type="entry name" value="Nucleic acid-binding proteins"/>
    <property type="match status" value="1"/>
</dbReference>
<dbReference type="OrthoDB" id="197206at2759"/>
<feature type="compositionally biased region" description="Basic and acidic residues" evidence="8">
    <location>
        <begin position="107"/>
        <end position="121"/>
    </location>
</feature>
<evidence type="ECO:0000256" key="3">
    <source>
        <dbReference type="ARBA" id="ARBA00022555"/>
    </source>
</evidence>
<name>R7UAN2_CAPTE</name>
<evidence type="ECO:0000256" key="7">
    <source>
        <dbReference type="SAM" id="Coils"/>
    </source>
</evidence>
<dbReference type="OMA" id="QPDLCTN"/>
<dbReference type="Pfam" id="PF01588">
    <property type="entry name" value="tRNA_bind"/>
    <property type="match status" value="1"/>
</dbReference>
<dbReference type="EMBL" id="AMQN01008468">
    <property type="status" value="NOT_ANNOTATED_CDS"/>
    <property type="molecule type" value="Genomic_DNA"/>
</dbReference>
<dbReference type="InterPro" id="IPR051270">
    <property type="entry name" value="Tyrosine-tRNA_ligase_regulator"/>
</dbReference>
<reference evidence="10 12" key="2">
    <citation type="journal article" date="2013" name="Nature">
        <title>Insights into bilaterian evolution from three spiralian genomes.</title>
        <authorList>
            <person name="Simakov O."/>
            <person name="Marletaz F."/>
            <person name="Cho S.J."/>
            <person name="Edsinger-Gonzales E."/>
            <person name="Havlak P."/>
            <person name="Hellsten U."/>
            <person name="Kuo D.H."/>
            <person name="Larsson T."/>
            <person name="Lv J."/>
            <person name="Arendt D."/>
            <person name="Savage R."/>
            <person name="Osoegawa K."/>
            <person name="de Jong P."/>
            <person name="Grimwood J."/>
            <person name="Chapman J.A."/>
            <person name="Shapiro H."/>
            <person name="Aerts A."/>
            <person name="Otillar R.P."/>
            <person name="Terry A.Y."/>
            <person name="Boore J.L."/>
            <person name="Grigoriev I.V."/>
            <person name="Lindberg D.R."/>
            <person name="Seaver E.C."/>
            <person name="Weisblat D.A."/>
            <person name="Putnam N.H."/>
            <person name="Rokhsar D.S."/>
        </authorList>
    </citation>
    <scope>NUCLEOTIDE SEQUENCE</scope>
    <source>
        <strain evidence="10 12">I ESC-2004</strain>
    </source>
</reference>
<evidence type="ECO:0000256" key="4">
    <source>
        <dbReference type="ARBA" id="ARBA00022884"/>
    </source>
</evidence>
<evidence type="ECO:0000259" key="9">
    <source>
        <dbReference type="PROSITE" id="PS50886"/>
    </source>
</evidence>